<dbReference type="Gene3D" id="3.30.710.10">
    <property type="entry name" value="Potassium Channel Kv1.1, Chain A"/>
    <property type="match status" value="2"/>
</dbReference>
<reference evidence="2 3" key="1">
    <citation type="journal article" date="2022" name="Nat. Ecol. Evol.">
        <title>A masculinizing supergene underlies an exaggerated male reproductive morph in a spider.</title>
        <authorList>
            <person name="Hendrickx F."/>
            <person name="De Corte Z."/>
            <person name="Sonet G."/>
            <person name="Van Belleghem S.M."/>
            <person name="Kostlbacher S."/>
            <person name="Vangestel C."/>
        </authorList>
    </citation>
    <scope>NUCLEOTIDE SEQUENCE [LARGE SCALE GENOMIC DNA]</scope>
    <source>
        <strain evidence="2">W744_W776</strain>
    </source>
</reference>
<dbReference type="Proteomes" id="UP000827092">
    <property type="component" value="Unassembled WGS sequence"/>
</dbReference>
<proteinExistence type="predicted"/>
<dbReference type="InterPro" id="IPR011333">
    <property type="entry name" value="SKP1/BTB/POZ_sf"/>
</dbReference>
<dbReference type="SMART" id="SM00225">
    <property type="entry name" value="BTB"/>
    <property type="match status" value="2"/>
</dbReference>
<dbReference type="CDD" id="cd18186">
    <property type="entry name" value="BTB_POZ_ZBTB_KLHL-like"/>
    <property type="match status" value="2"/>
</dbReference>
<name>A0AAV6VJ60_9ARAC</name>
<accession>A0AAV6VJ60</accession>
<dbReference type="SUPFAM" id="SSF54695">
    <property type="entry name" value="POZ domain"/>
    <property type="match status" value="2"/>
</dbReference>
<evidence type="ECO:0000259" key="1">
    <source>
        <dbReference type="PROSITE" id="PS50097"/>
    </source>
</evidence>
<dbReference type="InterPro" id="IPR000210">
    <property type="entry name" value="BTB/POZ_dom"/>
</dbReference>
<evidence type="ECO:0000313" key="3">
    <source>
        <dbReference type="Proteomes" id="UP000827092"/>
    </source>
</evidence>
<comment type="caution">
    <text evidence="2">The sequence shown here is derived from an EMBL/GenBank/DDBJ whole genome shotgun (WGS) entry which is preliminary data.</text>
</comment>
<feature type="domain" description="BTB" evidence="1">
    <location>
        <begin position="410"/>
        <end position="476"/>
    </location>
</feature>
<feature type="domain" description="BTB" evidence="1">
    <location>
        <begin position="142"/>
        <end position="207"/>
    </location>
</feature>
<dbReference type="PANTHER" id="PTHR24410:SF23">
    <property type="entry name" value="BTB DOMAIN-CONTAINING PROTEIN-RELATED"/>
    <property type="match status" value="1"/>
</dbReference>
<dbReference type="PANTHER" id="PTHR24410">
    <property type="entry name" value="HL07962P-RELATED"/>
    <property type="match status" value="1"/>
</dbReference>
<dbReference type="Pfam" id="PF00651">
    <property type="entry name" value="BTB"/>
    <property type="match status" value="2"/>
</dbReference>
<sequence>MQSTTISIPPFSGVYWCLRLKLCEPGNLKSLECYLHRIPSEPGPDFIFVDFTLKVSGSTVRSRSESFKDVQFLNVEPYPQANSGLKLKLEVSKFPSLHAKLLVECEIYRQNVQHNYTTGFYHANSQTLYEDMLALRANRNFSDVILCVQSRVFFTHKAILDARLPLVSSILNINYTTQSEIEVFNISPSLIESLVHYAYSGCLVAGTFAELQQLHKIAGKLQLVDLQRLINTSANNCLARTSMNIQRKVVKWDMDPRISWINGHDMIAIIIPHNIGSAQTLTVSWGAVDTPTGKFLEFKFQFPSLLDERPIFMDCSFTAVIKDSVFLRGKFHNLFSSRTPWFTGPLVSRSLLDKHHTLMTLRFEINLCDGEGKSSIVESEAEIVFPMPPCKNLEKLSYDLKNLFATGRFSDVTLVTDQHMEIRSHRAILATRSKTFLALLRQCALPGNKLTVNGVSNEALLFVLHYIYTGKIKDLNLTNVQEFNEAAIYFQLPALVSETHFFMDPSEQSHENRFQAFV</sequence>
<dbReference type="AlphaFoldDB" id="A0AAV6VJ60"/>
<dbReference type="PROSITE" id="PS50097">
    <property type="entry name" value="BTB"/>
    <property type="match status" value="2"/>
</dbReference>
<dbReference type="InterPro" id="IPR051481">
    <property type="entry name" value="BTB-POZ/Galectin-3-binding"/>
</dbReference>
<gene>
    <name evidence="2" type="ORF">JTE90_028923</name>
</gene>
<protein>
    <recommendedName>
        <fullName evidence="1">BTB domain-containing protein</fullName>
    </recommendedName>
</protein>
<dbReference type="EMBL" id="JAFNEN010000075">
    <property type="protein sequence ID" value="KAG8195947.1"/>
    <property type="molecule type" value="Genomic_DNA"/>
</dbReference>
<evidence type="ECO:0000313" key="2">
    <source>
        <dbReference type="EMBL" id="KAG8195947.1"/>
    </source>
</evidence>
<keyword evidence="3" id="KW-1185">Reference proteome</keyword>
<organism evidence="2 3">
    <name type="scientific">Oedothorax gibbosus</name>
    <dbReference type="NCBI Taxonomy" id="931172"/>
    <lineage>
        <taxon>Eukaryota</taxon>
        <taxon>Metazoa</taxon>
        <taxon>Ecdysozoa</taxon>
        <taxon>Arthropoda</taxon>
        <taxon>Chelicerata</taxon>
        <taxon>Arachnida</taxon>
        <taxon>Araneae</taxon>
        <taxon>Araneomorphae</taxon>
        <taxon>Entelegynae</taxon>
        <taxon>Araneoidea</taxon>
        <taxon>Linyphiidae</taxon>
        <taxon>Erigoninae</taxon>
        <taxon>Oedothorax</taxon>
    </lineage>
</organism>